<dbReference type="Pfam" id="PF01368">
    <property type="entry name" value="DHH"/>
    <property type="match status" value="1"/>
</dbReference>
<feature type="domain" description="GGDEF" evidence="1">
    <location>
        <begin position="107"/>
        <end position="235"/>
    </location>
</feature>
<dbReference type="FunFam" id="3.90.1640.10:FF:000002">
    <property type="entry name" value="Cyclic-di-AMP phosphodiesterase"/>
    <property type="match status" value="1"/>
</dbReference>
<protein>
    <submittedName>
        <fullName evidence="2">DHH family phosphoesterase</fullName>
    </submittedName>
</protein>
<dbReference type="InterPro" id="IPR001667">
    <property type="entry name" value="DDH_dom"/>
</dbReference>
<evidence type="ECO:0000259" key="1">
    <source>
        <dbReference type="PROSITE" id="PS50887"/>
    </source>
</evidence>
<dbReference type="Pfam" id="PF02272">
    <property type="entry name" value="DHHA1"/>
    <property type="match status" value="1"/>
</dbReference>
<accession>A0A6A8M622</accession>
<dbReference type="Gene3D" id="3.90.1640.10">
    <property type="entry name" value="inorganic pyrophosphatase (n-terminal core)"/>
    <property type="match status" value="1"/>
</dbReference>
<dbReference type="PROSITE" id="PS50887">
    <property type="entry name" value="GGDEF"/>
    <property type="match status" value="1"/>
</dbReference>
<evidence type="ECO:0000313" key="2">
    <source>
        <dbReference type="EMBL" id="MST68792.1"/>
    </source>
</evidence>
<dbReference type="GO" id="GO:0003676">
    <property type="term" value="F:nucleic acid binding"/>
    <property type="evidence" value="ECO:0007669"/>
    <property type="project" value="InterPro"/>
</dbReference>
<gene>
    <name evidence="2" type="ORF">FYJ66_04200</name>
</gene>
<dbReference type="EMBL" id="VUNB01000003">
    <property type="protein sequence ID" value="MST68792.1"/>
    <property type="molecule type" value="Genomic_DNA"/>
</dbReference>
<dbReference type="PANTHER" id="PTHR47618:SF2">
    <property type="entry name" value="CYCLIC-DI-AMP PHOSPHODIESTERASE GDPP"/>
    <property type="match status" value="1"/>
</dbReference>
<proteinExistence type="predicted"/>
<dbReference type="AlphaFoldDB" id="A0A6A8M622"/>
<sequence length="593" mass="66284">MSFLDRIPSAACLVGPDDAVIYANNQMASVFTYSNIEDSNFFALTGVRRKELLDALGAPESSQPIIERSDKYFELHTDGDATLDGEMVVYFYDVTEREHLRINYNEEKIVLAYISIDNYDELMSSITEDSKLAVPTEVDRILRKWAEKYNGSIESTGDDTYVMTLFRRDAQKIIDTKFEILDRIRKIEAKVDFPVSISVGMGFGADTIEEEGELAEAALELAMGRGGDQAVVKDRDRTKYYGGKLQSMEKNNKGKSRIIAHALRQLIRDSGNVLIMGHKWPDMDSFGAAVGAYKIARYYDKEADIVIEEYNEALQEIFHYAHERESYPILDRKKAIEICDRNTLVIVVDTHRPGRVECPELLDIAEKVVVIDHHRLSEDAIENPVLSYVESYASSTSELMTEIIQYTANRKVIKKFDAEALLAGITVDSNSFSIKTGVRTFEAAAWLRKAGADTTEVKRFFQMEISTFQIRADAIARAEYSENGVAYAITDGYSADAQVINAQVADQLLNVKGVKASFAAGRNNANKTVISGRSLGGINVQVIMENFAGGGHLNSAGAQVDDSPENVISQVKEVVDKYLDEQNKMKEKEEEDQ</sequence>
<dbReference type="Gene3D" id="3.10.310.30">
    <property type="match status" value="1"/>
</dbReference>
<comment type="caution">
    <text evidence="2">The sequence shown here is derived from an EMBL/GenBank/DDBJ whole genome shotgun (WGS) entry which is preliminary data.</text>
</comment>
<dbReference type="InterPro" id="IPR051319">
    <property type="entry name" value="Oligoribo/pAp-PDE_c-di-AMP_PDE"/>
</dbReference>
<reference evidence="2" key="1">
    <citation type="submission" date="2019-09" db="EMBL/GenBank/DDBJ databases">
        <title>In-depth cultivation of the pig gut microbiome towards novel bacterial diversity and tailored functional studies.</title>
        <authorList>
            <person name="Wylensek D."/>
            <person name="Hitch T.C.A."/>
            <person name="Clavel T."/>
        </authorList>
    </citation>
    <scope>NUCLEOTIDE SEQUENCE</scope>
    <source>
        <strain evidence="2">RF-744-FAT-WT-3</strain>
    </source>
</reference>
<dbReference type="PANTHER" id="PTHR47618">
    <property type="entry name" value="BIFUNCTIONAL OLIGORIBONUCLEASE AND PAP PHOSPHATASE NRNA"/>
    <property type="match status" value="1"/>
</dbReference>
<dbReference type="InterPro" id="IPR003156">
    <property type="entry name" value="DHHA1_dom"/>
</dbReference>
<organism evidence="2">
    <name type="scientific">Baileyella intestinalis</name>
    <dbReference type="NCBI Taxonomy" id="2606709"/>
    <lineage>
        <taxon>Bacteria</taxon>
        <taxon>Bacillati</taxon>
        <taxon>Bacillota</taxon>
        <taxon>Clostridia</taxon>
        <taxon>Peptostreptococcales</taxon>
        <taxon>Anaerovoracaceae</taxon>
        <taxon>Baileyella</taxon>
    </lineage>
</organism>
<dbReference type="InterPro" id="IPR038763">
    <property type="entry name" value="DHH_sf"/>
</dbReference>
<name>A0A6A8M622_9FIRM</name>
<dbReference type="Pfam" id="PF24898">
    <property type="entry name" value="GGDEF_GdpP"/>
    <property type="match status" value="1"/>
</dbReference>
<dbReference type="SUPFAM" id="SSF64182">
    <property type="entry name" value="DHH phosphoesterases"/>
    <property type="match status" value="1"/>
</dbReference>
<dbReference type="InterPro" id="IPR000160">
    <property type="entry name" value="GGDEF_dom"/>
</dbReference>